<reference evidence="2" key="2">
    <citation type="submission" date="2025-08" db="UniProtKB">
        <authorList>
            <consortium name="Ensembl"/>
        </authorList>
    </citation>
    <scope>IDENTIFICATION</scope>
    <source>
        <strain evidence="2">breed Abyssinian</strain>
    </source>
</reference>
<dbReference type="Proteomes" id="UP000823872">
    <property type="component" value="Chromosome C1"/>
</dbReference>
<dbReference type="PANTHER" id="PTHR22727:SF13">
    <property type="entry name" value="ENDOSOME_LYSOSOME-ASSOCIATED APOPTOSIS AND AUTOPHAGY REGULATOR 1"/>
    <property type="match status" value="1"/>
</dbReference>
<keyword evidence="3" id="KW-1185">Reference proteome</keyword>
<dbReference type="InterPro" id="IPR056609">
    <property type="entry name" value="Elapor1-like_3rd"/>
</dbReference>
<dbReference type="InterPro" id="IPR039181">
    <property type="entry name" value="Elapor1/2"/>
</dbReference>
<feature type="domain" description="Elapor1-like galactose binding" evidence="1">
    <location>
        <begin position="19"/>
        <end position="167"/>
    </location>
</feature>
<reference evidence="2 3" key="1">
    <citation type="submission" date="2021-02" db="EMBL/GenBank/DDBJ databases">
        <title>Safari Cat Assemblies.</title>
        <authorList>
            <person name="Bredemeyer K.R."/>
            <person name="Murphy W.J."/>
        </authorList>
    </citation>
    <scope>NUCLEOTIDE SEQUENCE [LARGE SCALE GENOMIC DNA]</scope>
</reference>
<dbReference type="GeneTree" id="ENSGT00940000156861"/>
<sequence>MKDQSCKPCAEGRYSLGTGIRFDEWDELPHGFASLSTNMEIEDTTTESTENCTASKWVPLGDYISSNTDECTATLMYAVNLKQSGSVNFEYYYPDSSIIFEFFVQNDQCQPNVDDSRWMKTTEKGWEFHSVELNRGNNVLYWRTTAFSVWSKVSKPVLVRNIAITGTKGELGPASAADFLTLGGGGVLVRAGVQASVSRLNHCFSMLFILPRGGLHFRMLPLQTWHICRQAGLLFLRTLPSQLLLK</sequence>
<evidence type="ECO:0000313" key="3">
    <source>
        <dbReference type="Proteomes" id="UP000823872"/>
    </source>
</evidence>
<dbReference type="PANTHER" id="PTHR22727">
    <property type="entry name" value="PROTEIN CBG13728"/>
    <property type="match status" value="1"/>
</dbReference>
<reference evidence="2" key="3">
    <citation type="submission" date="2025-09" db="UniProtKB">
        <authorList>
            <consortium name="Ensembl"/>
        </authorList>
    </citation>
    <scope>IDENTIFICATION</scope>
    <source>
        <strain evidence="2">breed Abyssinian</strain>
    </source>
</reference>
<dbReference type="Pfam" id="PF23032">
    <property type="entry name" value="GBD_ELAPOR1-like_3rd"/>
    <property type="match status" value="1"/>
</dbReference>
<evidence type="ECO:0000313" key="2">
    <source>
        <dbReference type="Ensembl" id="ENSFCTP00005047442.1"/>
    </source>
</evidence>
<organism evidence="2 3">
    <name type="scientific">Felis catus</name>
    <name type="common">Cat</name>
    <name type="synonym">Felis silvestris catus</name>
    <dbReference type="NCBI Taxonomy" id="9685"/>
    <lineage>
        <taxon>Eukaryota</taxon>
        <taxon>Metazoa</taxon>
        <taxon>Chordata</taxon>
        <taxon>Craniata</taxon>
        <taxon>Vertebrata</taxon>
        <taxon>Euteleostomi</taxon>
        <taxon>Mammalia</taxon>
        <taxon>Eutheria</taxon>
        <taxon>Laurasiatheria</taxon>
        <taxon>Carnivora</taxon>
        <taxon>Feliformia</taxon>
        <taxon>Felidae</taxon>
        <taxon>Felinae</taxon>
        <taxon>Felis</taxon>
    </lineage>
</organism>
<proteinExistence type="predicted"/>
<evidence type="ECO:0000259" key="1">
    <source>
        <dbReference type="Pfam" id="PF23032"/>
    </source>
</evidence>
<name>A0ABI7ZK88_FELCA</name>
<gene>
    <name evidence="2" type="primary">ELAPOR1</name>
</gene>
<accession>A0ABI7ZK88</accession>
<dbReference type="Ensembl" id="ENSFCTT00005065570.1">
    <property type="protein sequence ID" value="ENSFCTP00005047442.1"/>
    <property type="gene ID" value="ENSFCTG00005022953.1"/>
</dbReference>
<protein>
    <recommendedName>
        <fullName evidence="1">Elapor1-like galactose binding domain-containing protein</fullName>
    </recommendedName>
</protein>